<feature type="transmembrane region" description="Helical" evidence="1">
    <location>
        <begin position="6"/>
        <end position="25"/>
    </location>
</feature>
<sequence length="106" mass="10668">MTVWIAILATSAGCYLLKFAGLAAPRRLLDHPVVRRFAVTVPIALLAALIAIQSADNADGPGLALDAARLSGLGAAVVALVLRAPFLVVVIAAAATTAGLRALGIS</sequence>
<evidence type="ECO:0000256" key="1">
    <source>
        <dbReference type="SAM" id="Phobius"/>
    </source>
</evidence>
<keyword evidence="1" id="KW-1133">Transmembrane helix</keyword>
<dbReference type="Pfam" id="PF05437">
    <property type="entry name" value="AzlD"/>
    <property type="match status" value="1"/>
</dbReference>
<gene>
    <name evidence="2" type="ORF">CDO52_12170</name>
</gene>
<proteinExistence type="predicted"/>
<evidence type="ECO:0000313" key="3">
    <source>
        <dbReference type="Proteomes" id="UP000215005"/>
    </source>
</evidence>
<protein>
    <submittedName>
        <fullName evidence="2">Branched-chain amino acid transporter AzlD</fullName>
    </submittedName>
</protein>
<dbReference type="AlphaFoldDB" id="A0A223S5R4"/>
<dbReference type="OrthoDB" id="5197630at2"/>
<reference evidence="2 3" key="1">
    <citation type="submission" date="2017-08" db="EMBL/GenBank/DDBJ databases">
        <title>The complete genome sequence of Nocardiopsis gilva YIM 90087.</title>
        <authorList>
            <person name="Yin M."/>
            <person name="Tang S."/>
        </authorList>
    </citation>
    <scope>NUCLEOTIDE SEQUENCE [LARGE SCALE GENOMIC DNA]</scope>
    <source>
        <strain evidence="2 3">YIM 90087</strain>
    </source>
</reference>
<name>A0A223S5R4_9ACTN</name>
<keyword evidence="1" id="KW-0472">Membrane</keyword>
<feature type="transmembrane region" description="Helical" evidence="1">
    <location>
        <begin position="37"/>
        <end position="55"/>
    </location>
</feature>
<dbReference type="KEGG" id="ngv:CDO52_12170"/>
<dbReference type="InterPro" id="IPR008407">
    <property type="entry name" value="Brnchd-chn_aa_trnsp_AzlD"/>
</dbReference>
<evidence type="ECO:0000313" key="2">
    <source>
        <dbReference type="EMBL" id="ASU83437.1"/>
    </source>
</evidence>
<feature type="transmembrane region" description="Helical" evidence="1">
    <location>
        <begin position="75"/>
        <end position="100"/>
    </location>
</feature>
<dbReference type="Proteomes" id="UP000215005">
    <property type="component" value="Chromosome"/>
</dbReference>
<organism evidence="2 3">
    <name type="scientific">Nocardiopsis gilva YIM 90087</name>
    <dbReference type="NCBI Taxonomy" id="1235441"/>
    <lineage>
        <taxon>Bacteria</taxon>
        <taxon>Bacillati</taxon>
        <taxon>Actinomycetota</taxon>
        <taxon>Actinomycetes</taxon>
        <taxon>Streptosporangiales</taxon>
        <taxon>Nocardiopsidaceae</taxon>
        <taxon>Nocardiopsis</taxon>
    </lineage>
</organism>
<keyword evidence="1" id="KW-0812">Transmembrane</keyword>
<dbReference type="RefSeq" id="WP_017616965.1">
    <property type="nucleotide sequence ID" value="NZ_ANBG01000033.1"/>
</dbReference>
<accession>A0A223S5R4</accession>
<dbReference type="EMBL" id="CP022753">
    <property type="protein sequence ID" value="ASU83437.1"/>
    <property type="molecule type" value="Genomic_DNA"/>
</dbReference>
<keyword evidence="3" id="KW-1185">Reference proteome</keyword>